<dbReference type="Pfam" id="PF07690">
    <property type="entry name" value="MFS_1"/>
    <property type="match status" value="1"/>
</dbReference>
<feature type="transmembrane region" description="Helical" evidence="5">
    <location>
        <begin position="182"/>
        <end position="205"/>
    </location>
</feature>
<dbReference type="RefSeq" id="XP_022296232.1">
    <property type="nucleotide sequence ID" value="XM_022440524.1"/>
</dbReference>
<dbReference type="Gene3D" id="1.20.1250.20">
    <property type="entry name" value="MFS general substrate transporter like domains"/>
    <property type="match status" value="1"/>
</dbReference>
<dbReference type="Proteomes" id="UP000694844">
    <property type="component" value="Chromosome 8"/>
</dbReference>
<evidence type="ECO:0000313" key="6">
    <source>
        <dbReference type="Proteomes" id="UP000694844"/>
    </source>
</evidence>
<dbReference type="PANTHER" id="PTHR23507:SF1">
    <property type="entry name" value="FI18259P1-RELATED"/>
    <property type="match status" value="1"/>
</dbReference>
<feature type="transmembrane region" description="Helical" evidence="5">
    <location>
        <begin position="21"/>
        <end position="41"/>
    </location>
</feature>
<proteinExistence type="predicted"/>
<evidence type="ECO:0000256" key="3">
    <source>
        <dbReference type="ARBA" id="ARBA00022989"/>
    </source>
</evidence>
<evidence type="ECO:0000256" key="5">
    <source>
        <dbReference type="SAM" id="Phobius"/>
    </source>
</evidence>
<feature type="transmembrane region" description="Helical" evidence="5">
    <location>
        <begin position="433"/>
        <end position="454"/>
    </location>
</feature>
<dbReference type="KEGG" id="cvn:111106016"/>
<feature type="transmembrane region" description="Helical" evidence="5">
    <location>
        <begin position="398"/>
        <end position="421"/>
    </location>
</feature>
<protein>
    <submittedName>
        <fullName evidence="7">Proton-coupled folate transporter-like isoform X1</fullName>
    </submittedName>
</protein>
<keyword evidence="6" id="KW-1185">Reference proteome</keyword>
<keyword evidence="2 5" id="KW-0812">Transmembrane</keyword>
<dbReference type="InterPro" id="IPR011701">
    <property type="entry name" value="MFS"/>
</dbReference>
<dbReference type="OrthoDB" id="419734at2759"/>
<dbReference type="SUPFAM" id="SSF103473">
    <property type="entry name" value="MFS general substrate transporter"/>
    <property type="match status" value="1"/>
</dbReference>
<evidence type="ECO:0000256" key="1">
    <source>
        <dbReference type="ARBA" id="ARBA00004141"/>
    </source>
</evidence>
<feature type="transmembrane region" description="Helical" evidence="5">
    <location>
        <begin position="90"/>
        <end position="108"/>
    </location>
</feature>
<feature type="transmembrane region" description="Helical" evidence="5">
    <location>
        <begin position="211"/>
        <end position="232"/>
    </location>
</feature>
<feature type="transmembrane region" description="Helical" evidence="5">
    <location>
        <begin position="145"/>
        <end position="170"/>
    </location>
</feature>
<accession>A0A8B8AYK3</accession>
<gene>
    <name evidence="7" type="primary">LOC111106016</name>
</gene>
<dbReference type="AlphaFoldDB" id="A0A8B8AYK3"/>
<evidence type="ECO:0000256" key="2">
    <source>
        <dbReference type="ARBA" id="ARBA00022692"/>
    </source>
</evidence>
<dbReference type="PANTHER" id="PTHR23507">
    <property type="entry name" value="ZGC:174356"/>
    <property type="match status" value="1"/>
</dbReference>
<dbReference type="GO" id="GO:0022857">
    <property type="term" value="F:transmembrane transporter activity"/>
    <property type="evidence" value="ECO:0007669"/>
    <property type="project" value="InterPro"/>
</dbReference>
<keyword evidence="3 5" id="KW-1133">Transmembrane helix</keyword>
<feature type="transmembrane region" description="Helical" evidence="5">
    <location>
        <begin position="365"/>
        <end position="386"/>
    </location>
</feature>
<name>A0A8B8AYK3_CRAVI</name>
<sequence length="467" mass="52310">MEKSPLLPENEARRKTRRVHLSMCIIMLIHFVSTTIESLVVSEYTYQYVSENLQGNDSHVHLKSVDASSNENCSAHKTEAQHNSAEWNSYYVYVEYVPCLLVVVWAGIMSDYLGRKPFIILTLLGTFLKTLATLTVVQYSLDIKYIFVGCLLGGLTGSHYTLDLSFCGVVADVSDYDKSRTFTLALLHLYSGLGSAVAQMSTGYMIKDLGFAIPCLVSVSLCFLNFLVGLYIPESLSNTNRKPNNDDFCEKLQRFFAFYTNSSNLREGKVWQFVLCLLSLTLVTSPLTTRMNIDIMYLLGQPFCFTSEQIGWFNSANNLVSLCVSVLVLKLLHLCMNDEIITVLSCVSGIVCFAVEGFASVWWMLYVAAGIGVLAVNPLPVVRGIMSRLVSETRQGALFANVYFLEALCRLFGSSVFYNIYADTQQLMKGFVYLLYSSFFIVGAILMIPVLWTAKKDSRKVDISIQE</sequence>
<evidence type="ECO:0000256" key="4">
    <source>
        <dbReference type="ARBA" id="ARBA00023136"/>
    </source>
</evidence>
<feature type="transmembrane region" description="Helical" evidence="5">
    <location>
        <begin position="120"/>
        <end position="139"/>
    </location>
</feature>
<feature type="transmembrane region" description="Helical" evidence="5">
    <location>
        <begin position="341"/>
        <end position="359"/>
    </location>
</feature>
<comment type="subcellular location">
    <subcellularLocation>
        <location evidence="1">Membrane</location>
        <topology evidence="1">Multi-pass membrane protein</topology>
    </subcellularLocation>
</comment>
<dbReference type="GeneID" id="111106016"/>
<dbReference type="InterPro" id="IPR036259">
    <property type="entry name" value="MFS_trans_sf"/>
</dbReference>
<dbReference type="GO" id="GO:0016020">
    <property type="term" value="C:membrane"/>
    <property type="evidence" value="ECO:0007669"/>
    <property type="project" value="UniProtKB-SubCell"/>
</dbReference>
<evidence type="ECO:0000313" key="7">
    <source>
        <dbReference type="RefSeq" id="XP_022296232.1"/>
    </source>
</evidence>
<organism evidence="6 7">
    <name type="scientific">Crassostrea virginica</name>
    <name type="common">Eastern oyster</name>
    <dbReference type="NCBI Taxonomy" id="6565"/>
    <lineage>
        <taxon>Eukaryota</taxon>
        <taxon>Metazoa</taxon>
        <taxon>Spiralia</taxon>
        <taxon>Lophotrochozoa</taxon>
        <taxon>Mollusca</taxon>
        <taxon>Bivalvia</taxon>
        <taxon>Autobranchia</taxon>
        <taxon>Pteriomorphia</taxon>
        <taxon>Ostreida</taxon>
        <taxon>Ostreoidea</taxon>
        <taxon>Ostreidae</taxon>
        <taxon>Crassostrea</taxon>
    </lineage>
</organism>
<keyword evidence="4 5" id="KW-0472">Membrane</keyword>
<reference evidence="7" key="1">
    <citation type="submission" date="2025-08" db="UniProtKB">
        <authorList>
            <consortium name="RefSeq"/>
        </authorList>
    </citation>
    <scope>IDENTIFICATION</scope>
    <source>
        <tissue evidence="7">Whole sample</tissue>
    </source>
</reference>